<dbReference type="PANTHER" id="PTHR11679">
    <property type="entry name" value="VESICLE PROTEIN SORTING-ASSOCIATED"/>
    <property type="match status" value="1"/>
</dbReference>
<evidence type="ECO:0000313" key="2">
    <source>
        <dbReference type="EMBL" id="KAK6189138.1"/>
    </source>
</evidence>
<dbReference type="InterPro" id="IPR027482">
    <property type="entry name" value="Sec1-like_dom2"/>
</dbReference>
<dbReference type="InterPro" id="IPR043155">
    <property type="entry name" value="VPS33_dom3b"/>
</dbReference>
<dbReference type="EMBL" id="JAZGQO010000003">
    <property type="protein sequence ID" value="KAK6189138.1"/>
    <property type="molecule type" value="Genomic_DNA"/>
</dbReference>
<organism evidence="2 3">
    <name type="scientific">Patella caerulea</name>
    <name type="common">Rayed Mediterranean limpet</name>
    <dbReference type="NCBI Taxonomy" id="87958"/>
    <lineage>
        <taxon>Eukaryota</taxon>
        <taxon>Metazoa</taxon>
        <taxon>Spiralia</taxon>
        <taxon>Lophotrochozoa</taxon>
        <taxon>Mollusca</taxon>
        <taxon>Gastropoda</taxon>
        <taxon>Patellogastropoda</taxon>
        <taxon>Patelloidea</taxon>
        <taxon>Patellidae</taxon>
        <taxon>Patella</taxon>
    </lineage>
</organism>
<comment type="caution">
    <text evidence="2">The sequence shown here is derived from an EMBL/GenBank/DDBJ whole genome shotgun (WGS) entry which is preliminary data.</text>
</comment>
<dbReference type="GO" id="GO:0016192">
    <property type="term" value="P:vesicle-mediated transport"/>
    <property type="evidence" value="ECO:0007669"/>
    <property type="project" value="InterPro"/>
</dbReference>
<dbReference type="Pfam" id="PF00995">
    <property type="entry name" value="Sec1"/>
    <property type="match status" value="1"/>
</dbReference>
<accession>A0AAN8K4U9</accession>
<proteinExistence type="inferred from homology"/>
<dbReference type="InterPro" id="IPR036045">
    <property type="entry name" value="Sec1-like_sf"/>
</dbReference>
<dbReference type="SUPFAM" id="SSF56815">
    <property type="entry name" value="Sec1/munc18-like (SM) proteins"/>
    <property type="match status" value="1"/>
</dbReference>
<keyword evidence="3" id="KW-1185">Reference proteome</keyword>
<dbReference type="Gene3D" id="1.25.40.850">
    <property type="match status" value="1"/>
</dbReference>
<dbReference type="Gene3D" id="3.40.50.1910">
    <property type="match status" value="2"/>
</dbReference>
<evidence type="ECO:0000313" key="3">
    <source>
        <dbReference type="Proteomes" id="UP001347796"/>
    </source>
</evidence>
<dbReference type="Proteomes" id="UP001347796">
    <property type="component" value="Unassembled WGS sequence"/>
</dbReference>
<dbReference type="InterPro" id="IPR001619">
    <property type="entry name" value="Sec1-like"/>
</dbReference>
<evidence type="ECO:0008006" key="4">
    <source>
        <dbReference type="Google" id="ProtNLM"/>
    </source>
</evidence>
<protein>
    <recommendedName>
        <fullName evidence="4">Vacuolar protein sorting-associated protein 33B</fullName>
    </recommendedName>
</protein>
<gene>
    <name evidence="2" type="ORF">SNE40_005173</name>
</gene>
<dbReference type="AlphaFoldDB" id="A0AAN8K4U9"/>
<comment type="similarity">
    <text evidence="1">Belongs to the STXBP/unc-18/SEC1 family.</text>
</comment>
<evidence type="ECO:0000256" key="1">
    <source>
        <dbReference type="ARBA" id="ARBA00009884"/>
    </source>
</evidence>
<dbReference type="Gene3D" id="3.90.830.10">
    <property type="entry name" value="Syntaxin Binding Protein 1, Chain A, domain 2"/>
    <property type="match status" value="1"/>
</dbReference>
<reference evidence="2 3" key="1">
    <citation type="submission" date="2024-01" db="EMBL/GenBank/DDBJ databases">
        <title>The genome of the rayed Mediterranean limpet Patella caerulea (Linnaeus, 1758).</title>
        <authorList>
            <person name="Anh-Thu Weber A."/>
            <person name="Halstead-Nussloch G."/>
        </authorList>
    </citation>
    <scope>NUCLEOTIDE SEQUENCE [LARGE SCALE GENOMIC DNA]</scope>
    <source>
        <strain evidence="2">AATW-2023a</strain>
        <tissue evidence="2">Whole specimen</tissue>
    </source>
</reference>
<name>A0AAN8K4U9_PATCE</name>
<sequence length="601" mass="68027">MDVHLLKQLQRDQLAHMLESEPGKKDFVIDPCFTKLLDRIAGAAFLKDHGVDKIYKLDASQKSLAGTDIRFYFVRPAIPTMKLIANHINAEKSSHGLRKYKIIMVPRKLHVCEKILESEGVYGSISIEDFNLELVTLDNDILSLELPDFLRNFYLDGDQTWLHTVASSIVHLENLYGNIPNVYCLGKGAQMTFDLINLLSEKPREETVEKGDNQNIGHLFIIDRDIDFVTPLCAPVTYEALLDEIYGIECGIIDLTNPDSTSNAHGGKLLLTAENEIFQMIRNRHFSYVFAYISDKAKELKLVHDKKDDLKSVKDMRHFVSNDLRSLKQQQKLLAQHIGACEYIMSTKSKGSFEEFTHVEHCLLQGSDTRECINFIEECLFKQTNWLTVLRLICLLSLTEDGIQSKDYKSLRTKFLHSHGFDLMPSWFNLKKLGILTEYELPQANKPLGKMASITRRSQFKSLSKRLNLVPKVSDNVDLRIPNDMSYVFSGAYTPLACKLVDLILSRESLISLDDVLRLIPGGVKCDMRLKPASKARGGYSIPSTPAAKVVLVYFLGGCTFSEIAALRYLARREGYKITIATTAIITGNSFVESVMERKPI</sequence>
<dbReference type="InterPro" id="IPR043154">
    <property type="entry name" value="Sec-1-like_dom1"/>
</dbReference>
<dbReference type="Gene3D" id="3.40.50.2060">
    <property type="match status" value="1"/>
</dbReference>
<dbReference type="InterPro" id="IPR043127">
    <property type="entry name" value="Sec-1-like_dom3a"/>
</dbReference>